<dbReference type="Proteomes" id="UP000662770">
    <property type="component" value="Chromosome"/>
</dbReference>
<keyword evidence="1" id="KW-0808">Transferase</keyword>
<reference evidence="3 4" key="1">
    <citation type="submission" date="2021-03" db="EMBL/GenBank/DDBJ databases">
        <title>Novel species identification of genus Shewanella.</title>
        <authorList>
            <person name="Liu G."/>
            <person name="Zhang Q."/>
        </authorList>
    </citation>
    <scope>NUCLEOTIDE SEQUENCE [LARGE SCALE GENOMIC DNA]</scope>
    <source>
        <strain evidence="3 4">FJAT-51800</strain>
    </source>
</reference>
<dbReference type="PROSITE" id="PS51186">
    <property type="entry name" value="GNAT"/>
    <property type="match status" value="1"/>
</dbReference>
<name>A0ABX7QUF2_9GAMM</name>
<evidence type="ECO:0000313" key="4">
    <source>
        <dbReference type="Proteomes" id="UP000662770"/>
    </source>
</evidence>
<evidence type="ECO:0000259" key="2">
    <source>
        <dbReference type="PROSITE" id="PS51186"/>
    </source>
</evidence>
<feature type="domain" description="N-acetyltransferase" evidence="2">
    <location>
        <begin position="42"/>
        <end position="199"/>
    </location>
</feature>
<organism evidence="3 4">
    <name type="scientific">Shewanella avicenniae</name>
    <dbReference type="NCBI Taxonomy" id="2814294"/>
    <lineage>
        <taxon>Bacteria</taxon>
        <taxon>Pseudomonadati</taxon>
        <taxon>Pseudomonadota</taxon>
        <taxon>Gammaproteobacteria</taxon>
        <taxon>Alteromonadales</taxon>
        <taxon>Shewanellaceae</taxon>
        <taxon>Shewanella</taxon>
    </lineage>
</organism>
<dbReference type="InterPro" id="IPR050769">
    <property type="entry name" value="NAT_camello-type"/>
</dbReference>
<evidence type="ECO:0000313" key="3">
    <source>
        <dbReference type="EMBL" id="QSX34295.1"/>
    </source>
</evidence>
<dbReference type="Gene3D" id="3.40.630.30">
    <property type="match status" value="1"/>
</dbReference>
<dbReference type="SUPFAM" id="SSF55729">
    <property type="entry name" value="Acyl-CoA N-acyltransferases (Nat)"/>
    <property type="match status" value="1"/>
</dbReference>
<dbReference type="CDD" id="cd04301">
    <property type="entry name" value="NAT_SF"/>
    <property type="match status" value="1"/>
</dbReference>
<protein>
    <submittedName>
        <fullName evidence="3">GNAT family N-acetyltransferase</fullName>
    </submittedName>
</protein>
<dbReference type="PANTHER" id="PTHR13947:SF37">
    <property type="entry name" value="LD18367P"/>
    <property type="match status" value="1"/>
</dbReference>
<sequence>MLCYSLNNFHSPLAMTDRSHAKPPQGLIPAKQSWRWRVTPNINIRPIKAEDNAAVAQLIRTVSAEYELTPEKGYSVGDATLDHIATVYAPEGHLYLVIEADGEIVGGCGIGALAGNNDICELQKMYFLPSIRGRGLASAIAQLCMNFARDFGYQQIYLETTEILPEALRLYYHLGFRRLPQHLGNTGHTVCEIPMLKAL</sequence>
<keyword evidence="4" id="KW-1185">Reference proteome</keyword>
<dbReference type="Pfam" id="PF00583">
    <property type="entry name" value="Acetyltransf_1"/>
    <property type="match status" value="1"/>
</dbReference>
<gene>
    <name evidence="3" type="ORF">JYB87_03315</name>
</gene>
<dbReference type="EMBL" id="CP071503">
    <property type="protein sequence ID" value="QSX34295.1"/>
    <property type="molecule type" value="Genomic_DNA"/>
</dbReference>
<evidence type="ECO:0000256" key="1">
    <source>
        <dbReference type="ARBA" id="ARBA00022679"/>
    </source>
</evidence>
<proteinExistence type="predicted"/>
<dbReference type="InterPro" id="IPR016181">
    <property type="entry name" value="Acyl_CoA_acyltransferase"/>
</dbReference>
<accession>A0ABX7QUF2</accession>
<dbReference type="InterPro" id="IPR000182">
    <property type="entry name" value="GNAT_dom"/>
</dbReference>
<dbReference type="PANTHER" id="PTHR13947">
    <property type="entry name" value="GNAT FAMILY N-ACETYLTRANSFERASE"/>
    <property type="match status" value="1"/>
</dbReference>